<dbReference type="Proteomes" id="UP001221898">
    <property type="component" value="Unassembled WGS sequence"/>
</dbReference>
<evidence type="ECO:0000256" key="1">
    <source>
        <dbReference type="SAM" id="MobiDB-lite"/>
    </source>
</evidence>
<protein>
    <submittedName>
        <fullName evidence="2">Uncharacterized protein</fullName>
    </submittedName>
</protein>
<name>A0AAD7STY2_9TELE</name>
<proteinExistence type="predicted"/>
<dbReference type="EMBL" id="JAINUG010000037">
    <property type="protein sequence ID" value="KAJ8407736.1"/>
    <property type="molecule type" value="Genomic_DNA"/>
</dbReference>
<gene>
    <name evidence="2" type="ORF">AAFF_G00267800</name>
</gene>
<feature type="region of interest" description="Disordered" evidence="1">
    <location>
        <begin position="1"/>
        <end position="161"/>
    </location>
</feature>
<sequence>MRQKNKQRTKKTAVKPECSEDSGTGVCWRGREPQDVSDASTQDPHPASRRTACLISPGPLPSNRTRPHSKVTQDCSAYGCQKVSRTARVRAESGSAQPPKEPEPNRPLRGLQFAHDEGGNSKSGIGRERIRIDRNHTKRRTGGANLPPGYRRATLHRLSTL</sequence>
<feature type="compositionally biased region" description="Basic residues" evidence="1">
    <location>
        <begin position="1"/>
        <end position="13"/>
    </location>
</feature>
<evidence type="ECO:0000313" key="3">
    <source>
        <dbReference type="Proteomes" id="UP001221898"/>
    </source>
</evidence>
<dbReference type="AlphaFoldDB" id="A0AAD7STY2"/>
<comment type="caution">
    <text evidence="2">The sequence shown here is derived from an EMBL/GenBank/DDBJ whole genome shotgun (WGS) entry which is preliminary data.</text>
</comment>
<accession>A0AAD7STY2</accession>
<evidence type="ECO:0000313" key="2">
    <source>
        <dbReference type="EMBL" id="KAJ8407736.1"/>
    </source>
</evidence>
<keyword evidence="3" id="KW-1185">Reference proteome</keyword>
<organism evidence="2 3">
    <name type="scientific">Aldrovandia affinis</name>
    <dbReference type="NCBI Taxonomy" id="143900"/>
    <lineage>
        <taxon>Eukaryota</taxon>
        <taxon>Metazoa</taxon>
        <taxon>Chordata</taxon>
        <taxon>Craniata</taxon>
        <taxon>Vertebrata</taxon>
        <taxon>Euteleostomi</taxon>
        <taxon>Actinopterygii</taxon>
        <taxon>Neopterygii</taxon>
        <taxon>Teleostei</taxon>
        <taxon>Notacanthiformes</taxon>
        <taxon>Halosauridae</taxon>
        <taxon>Aldrovandia</taxon>
    </lineage>
</organism>
<feature type="compositionally biased region" description="Basic and acidic residues" evidence="1">
    <location>
        <begin position="114"/>
        <end position="135"/>
    </location>
</feature>
<reference evidence="2" key="1">
    <citation type="journal article" date="2023" name="Science">
        <title>Genome structures resolve the early diversification of teleost fishes.</title>
        <authorList>
            <person name="Parey E."/>
            <person name="Louis A."/>
            <person name="Montfort J."/>
            <person name="Bouchez O."/>
            <person name="Roques C."/>
            <person name="Iampietro C."/>
            <person name="Lluch J."/>
            <person name="Castinel A."/>
            <person name="Donnadieu C."/>
            <person name="Desvignes T."/>
            <person name="Floi Bucao C."/>
            <person name="Jouanno E."/>
            <person name="Wen M."/>
            <person name="Mejri S."/>
            <person name="Dirks R."/>
            <person name="Jansen H."/>
            <person name="Henkel C."/>
            <person name="Chen W.J."/>
            <person name="Zahm M."/>
            <person name="Cabau C."/>
            <person name="Klopp C."/>
            <person name="Thompson A.W."/>
            <person name="Robinson-Rechavi M."/>
            <person name="Braasch I."/>
            <person name="Lecointre G."/>
            <person name="Bobe J."/>
            <person name="Postlethwait J.H."/>
            <person name="Berthelot C."/>
            <person name="Roest Crollius H."/>
            <person name="Guiguen Y."/>
        </authorList>
    </citation>
    <scope>NUCLEOTIDE SEQUENCE</scope>
    <source>
        <strain evidence="2">NC1722</strain>
    </source>
</reference>